<reference evidence="3" key="2">
    <citation type="submission" date="2020-10" db="UniProtKB">
        <authorList>
            <consortium name="WormBaseParasite"/>
        </authorList>
    </citation>
    <scope>IDENTIFICATION</scope>
</reference>
<dbReference type="Proteomes" id="UP000492821">
    <property type="component" value="Unassembled WGS sequence"/>
</dbReference>
<protein>
    <submittedName>
        <fullName evidence="3">BTB domain-containing protein</fullName>
    </submittedName>
</protein>
<dbReference type="WBParaSite" id="Pan_g20555.t1">
    <property type="protein sequence ID" value="Pan_g20555.t1"/>
    <property type="gene ID" value="Pan_g20555"/>
</dbReference>
<reference evidence="2" key="1">
    <citation type="journal article" date="2013" name="Genetics">
        <title>The draft genome and transcriptome of Panagrellus redivivus are shaped by the harsh demands of a free-living lifestyle.</title>
        <authorList>
            <person name="Srinivasan J."/>
            <person name="Dillman A.R."/>
            <person name="Macchietto M.G."/>
            <person name="Heikkinen L."/>
            <person name="Lakso M."/>
            <person name="Fracchia K.M."/>
            <person name="Antoshechkin I."/>
            <person name="Mortazavi A."/>
            <person name="Wong G."/>
            <person name="Sternberg P.W."/>
        </authorList>
    </citation>
    <scope>NUCLEOTIDE SEQUENCE [LARGE SCALE GENOMIC DNA]</scope>
    <source>
        <strain evidence="2">MT8872</strain>
    </source>
</reference>
<keyword evidence="2" id="KW-1185">Reference proteome</keyword>
<proteinExistence type="predicted"/>
<accession>A0A7E4VFS9</accession>
<keyword evidence="1" id="KW-0812">Transmembrane</keyword>
<dbReference type="Gene3D" id="3.30.710.10">
    <property type="entry name" value="Potassium Channel Kv1.1, Chain A"/>
    <property type="match status" value="1"/>
</dbReference>
<dbReference type="InterPro" id="IPR011333">
    <property type="entry name" value="SKP1/BTB/POZ_sf"/>
</dbReference>
<name>A0A7E4VFS9_PANRE</name>
<dbReference type="SUPFAM" id="SSF54695">
    <property type="entry name" value="POZ domain"/>
    <property type="match status" value="1"/>
</dbReference>
<keyword evidence="1" id="KW-1133">Transmembrane helix</keyword>
<organism evidence="2 3">
    <name type="scientific">Panagrellus redivivus</name>
    <name type="common">Microworm</name>
    <dbReference type="NCBI Taxonomy" id="6233"/>
    <lineage>
        <taxon>Eukaryota</taxon>
        <taxon>Metazoa</taxon>
        <taxon>Ecdysozoa</taxon>
        <taxon>Nematoda</taxon>
        <taxon>Chromadorea</taxon>
        <taxon>Rhabditida</taxon>
        <taxon>Tylenchina</taxon>
        <taxon>Panagrolaimomorpha</taxon>
        <taxon>Panagrolaimoidea</taxon>
        <taxon>Panagrolaimidae</taxon>
        <taxon>Panagrellus</taxon>
    </lineage>
</organism>
<evidence type="ECO:0000313" key="2">
    <source>
        <dbReference type="Proteomes" id="UP000492821"/>
    </source>
</evidence>
<dbReference type="AlphaFoldDB" id="A0A7E4VFS9"/>
<feature type="transmembrane region" description="Helical" evidence="1">
    <location>
        <begin position="190"/>
        <end position="214"/>
    </location>
</feature>
<sequence>METKPTTTIEASSRVFCAKHTHTVFVLFNTYKITRQSCEKHEVATIKCDDGDLKVHKDCVAKFAPKFAELFNPDFQVSDITVEEVKCALYFGLTGKCRMPDTKKLNVMQFCDRYLFDNIEAVVNKLLIADNFAPLLQYAFENDRKKLQKILAKAITKNPEFMQMDNYRELDESIRVAFVKLSHEEVKKMFNILILVVEGCFVLLTVSVVGMFFMKHTKV</sequence>
<evidence type="ECO:0000256" key="1">
    <source>
        <dbReference type="SAM" id="Phobius"/>
    </source>
</evidence>
<evidence type="ECO:0000313" key="3">
    <source>
        <dbReference type="WBParaSite" id="Pan_g20555.t1"/>
    </source>
</evidence>
<keyword evidence="1" id="KW-0472">Membrane</keyword>